<protein>
    <submittedName>
        <fullName evidence="1">Uncharacterized protein</fullName>
    </submittedName>
</protein>
<proteinExistence type="predicted"/>
<organism evidence="1">
    <name type="scientific">uncultured Solirubrobacteraceae bacterium</name>
    <dbReference type="NCBI Taxonomy" id="1162706"/>
    <lineage>
        <taxon>Bacteria</taxon>
        <taxon>Bacillati</taxon>
        <taxon>Actinomycetota</taxon>
        <taxon>Thermoleophilia</taxon>
        <taxon>Solirubrobacterales</taxon>
        <taxon>Solirubrobacteraceae</taxon>
        <taxon>environmental samples</taxon>
    </lineage>
</organism>
<name>A0A6J4SBI4_9ACTN</name>
<dbReference type="EMBL" id="CADCVO010000262">
    <property type="protein sequence ID" value="CAA9489424.1"/>
    <property type="molecule type" value="Genomic_DNA"/>
</dbReference>
<reference evidence="1" key="1">
    <citation type="submission" date="2020-02" db="EMBL/GenBank/DDBJ databases">
        <authorList>
            <person name="Meier V. D."/>
        </authorList>
    </citation>
    <scope>NUCLEOTIDE SEQUENCE</scope>
    <source>
        <strain evidence="1">AVDCRST_MAG13</strain>
    </source>
</reference>
<dbReference type="AlphaFoldDB" id="A0A6J4SBI4"/>
<accession>A0A6J4SBI4</accession>
<evidence type="ECO:0000313" key="1">
    <source>
        <dbReference type="EMBL" id="CAA9489424.1"/>
    </source>
</evidence>
<sequence length="62" mass="6787">MQGVLHVGRARCEILEDRLAQRLGGNGARVDRDPADAVAPLHHPDALAELCRLDRRPLAARP</sequence>
<gene>
    <name evidence="1" type="ORF">AVDCRST_MAG13-1663</name>
</gene>